<dbReference type="CDD" id="cd06171">
    <property type="entry name" value="Sigma70_r4"/>
    <property type="match status" value="1"/>
</dbReference>
<dbReference type="Gene3D" id="1.10.1740.10">
    <property type="match status" value="1"/>
</dbReference>
<dbReference type="SUPFAM" id="SSF88659">
    <property type="entry name" value="Sigma3 and sigma4 domains of RNA polymerase sigma factors"/>
    <property type="match status" value="1"/>
</dbReference>
<dbReference type="InterPro" id="IPR013324">
    <property type="entry name" value="RNA_pol_sigma_r3/r4-like"/>
</dbReference>
<keyword evidence="3" id="KW-0677">Repeat</keyword>
<dbReference type="EMBL" id="UOEU01000168">
    <property type="protein sequence ID" value="VAW31153.1"/>
    <property type="molecule type" value="Genomic_DNA"/>
</dbReference>
<accession>A0A3B0US85</accession>
<dbReference type="Pfam" id="PF12796">
    <property type="entry name" value="Ank_2"/>
    <property type="match status" value="2"/>
</dbReference>
<evidence type="ECO:0000256" key="6">
    <source>
        <dbReference type="ARBA" id="ARBA00022967"/>
    </source>
</evidence>
<evidence type="ECO:0000259" key="9">
    <source>
        <dbReference type="Pfam" id="PF08281"/>
    </source>
</evidence>
<dbReference type="PRINTS" id="PR01415">
    <property type="entry name" value="ANKYRIN"/>
</dbReference>
<dbReference type="SUPFAM" id="SSF47917">
    <property type="entry name" value="C-terminal domain of alpha and beta subunits of F1 ATP synthase"/>
    <property type="match status" value="1"/>
</dbReference>
<dbReference type="InterPro" id="IPR014284">
    <property type="entry name" value="RNA_pol_sigma-70_dom"/>
</dbReference>
<dbReference type="InterPro" id="IPR036770">
    <property type="entry name" value="Ankyrin_rpt-contain_sf"/>
</dbReference>
<name>A0A3B0US85_9ZZZZ</name>
<dbReference type="Gene3D" id="3.40.50.300">
    <property type="entry name" value="P-loop containing nucleotide triphosphate hydrolases"/>
    <property type="match status" value="1"/>
</dbReference>
<reference evidence="10" key="1">
    <citation type="submission" date="2018-06" db="EMBL/GenBank/DDBJ databases">
        <authorList>
            <person name="Zhirakovskaya E."/>
        </authorList>
    </citation>
    <scope>NUCLEOTIDE SEQUENCE</scope>
</reference>
<dbReference type="GO" id="GO:0003677">
    <property type="term" value="F:DNA binding"/>
    <property type="evidence" value="ECO:0007669"/>
    <property type="project" value="InterPro"/>
</dbReference>
<evidence type="ECO:0000256" key="2">
    <source>
        <dbReference type="ARBA" id="ARBA00022448"/>
    </source>
</evidence>
<dbReference type="InterPro" id="IPR007627">
    <property type="entry name" value="RNA_pol_sigma70_r2"/>
</dbReference>
<evidence type="ECO:0000256" key="4">
    <source>
        <dbReference type="ARBA" id="ARBA00022741"/>
    </source>
</evidence>
<dbReference type="InterPro" id="IPR024034">
    <property type="entry name" value="ATPase_F1/V1_b/a_C"/>
</dbReference>
<protein>
    <submittedName>
        <fullName evidence="10">Uncharacterized protein</fullName>
    </submittedName>
</protein>
<keyword evidence="6" id="KW-1278">Translocase</keyword>
<dbReference type="Pfam" id="PF04542">
    <property type="entry name" value="Sigma70_r2"/>
    <property type="match status" value="1"/>
</dbReference>
<feature type="domain" description="RNA polymerase sigma-70 region 2" evidence="8">
    <location>
        <begin position="22"/>
        <end position="88"/>
    </location>
</feature>
<dbReference type="Gene3D" id="1.25.40.20">
    <property type="entry name" value="Ankyrin repeat-containing domain"/>
    <property type="match status" value="1"/>
</dbReference>
<dbReference type="GO" id="GO:0006811">
    <property type="term" value="P:monoatomic ion transport"/>
    <property type="evidence" value="ECO:0007669"/>
    <property type="project" value="UniProtKB-KW"/>
</dbReference>
<evidence type="ECO:0000259" key="8">
    <source>
        <dbReference type="Pfam" id="PF04542"/>
    </source>
</evidence>
<dbReference type="Gene3D" id="1.10.10.10">
    <property type="entry name" value="Winged helix-like DNA-binding domain superfamily/Winged helix DNA-binding domain"/>
    <property type="match status" value="1"/>
</dbReference>
<dbReference type="PANTHER" id="PTHR24161:SF85">
    <property type="entry name" value="PALMITOYLTRANSFERASE HIP14"/>
    <property type="match status" value="1"/>
</dbReference>
<dbReference type="PROSITE" id="PS50088">
    <property type="entry name" value="ANK_REPEAT"/>
    <property type="match status" value="3"/>
</dbReference>
<keyword evidence="4" id="KW-0547">Nucleotide-binding</keyword>
<dbReference type="InterPro" id="IPR013249">
    <property type="entry name" value="RNA_pol_sigma70_r4_t2"/>
</dbReference>
<dbReference type="NCBIfam" id="TIGR02937">
    <property type="entry name" value="sigma70-ECF"/>
    <property type="match status" value="1"/>
</dbReference>
<keyword evidence="5" id="KW-0067">ATP-binding</keyword>
<evidence type="ECO:0000256" key="5">
    <source>
        <dbReference type="ARBA" id="ARBA00022840"/>
    </source>
</evidence>
<dbReference type="GO" id="GO:0016987">
    <property type="term" value="F:sigma factor activity"/>
    <property type="evidence" value="ECO:0007669"/>
    <property type="project" value="InterPro"/>
</dbReference>
<dbReference type="GO" id="GO:0006352">
    <property type="term" value="P:DNA-templated transcription initiation"/>
    <property type="evidence" value="ECO:0007669"/>
    <property type="project" value="InterPro"/>
</dbReference>
<sequence>MTGYEKWVTAVQQGNLEAFSQLVAQFQDMAYFTAFGYLGQQQQAQDAAQEAFWEAYRSLPTLREPKAFPGWLRRIVLKQCDRQTRGQQATLLALDNAAELASSLASPEHMLVQMQQQQAVLAAVNKLPEIYGEVTKLFYLNGRSYRNIAEQLNLPVSTIKKRLYAARQLLKEQLNPMTTESYRPSQDDTFTNRITFFIALKNSDLLQIRQLVRRDPALLSTKTEWGAAADGWYWPLGITALHWAASTGNQPLAALLLEAGDNIDIFDQQGGNTPLRRAAHMGQTELVKWLLENGADPQIAATNKQTALHTAVIRNRPKIAALLLNHGSDPAHEDNQGRTPLDWARLKGLSSLVELLGGKESEASTTIQPAQTRHIWQTGIKIIDLIAPFKWGGRNGIFTPLSGIGIDVLVGELIGRMATMHQGKTVQLILERGDFNSQSRMWQWRNCGIDSFVELAACALTDSAARKQHLAAQAVKQVKAMAAKQPVLFIIDTGIVSTENVMTTFAELDELPNVTLLYDGIESIGAEPVALVDLDTAVTFNKQRAKEGLWPAIDIVRSYSHSYENEAHAALAQQAKRLAQRYADLHHIYQNQGMAGFDIAYYGDAERQAIMRGRRLDRYLSQPLTVAEPWSATPSASVPLPETMSTVQAILNGELDDVPEEELMMIGKWSPVWT</sequence>
<evidence type="ECO:0000256" key="3">
    <source>
        <dbReference type="ARBA" id="ARBA00022737"/>
    </source>
</evidence>
<dbReference type="PROSITE" id="PS50297">
    <property type="entry name" value="ANK_REP_REGION"/>
    <property type="match status" value="3"/>
</dbReference>
<dbReference type="SMART" id="SM00248">
    <property type="entry name" value="ANK"/>
    <property type="match status" value="4"/>
</dbReference>
<dbReference type="SUPFAM" id="SSF48403">
    <property type="entry name" value="Ankyrin repeat"/>
    <property type="match status" value="1"/>
</dbReference>
<keyword evidence="2" id="KW-0813">Transport</keyword>
<evidence type="ECO:0000256" key="7">
    <source>
        <dbReference type="ARBA" id="ARBA00023065"/>
    </source>
</evidence>
<dbReference type="GO" id="GO:0005524">
    <property type="term" value="F:ATP binding"/>
    <property type="evidence" value="ECO:0007669"/>
    <property type="project" value="InterPro"/>
</dbReference>
<dbReference type="PANTHER" id="PTHR24161">
    <property type="entry name" value="ANK_REP_REGION DOMAIN-CONTAINING PROTEIN-RELATED"/>
    <property type="match status" value="1"/>
</dbReference>
<gene>
    <name evidence="10" type="ORF">MNBD_CHLOROFLEXI01-3607</name>
</gene>
<dbReference type="Pfam" id="PF08281">
    <property type="entry name" value="Sigma70_r4_2"/>
    <property type="match status" value="1"/>
</dbReference>
<dbReference type="InterPro" id="IPR036388">
    <property type="entry name" value="WH-like_DNA-bd_sf"/>
</dbReference>
<feature type="domain" description="RNA polymerase sigma factor 70 region 4 type 2" evidence="9">
    <location>
        <begin position="118"/>
        <end position="170"/>
    </location>
</feature>
<dbReference type="PROSITE" id="PS00152">
    <property type="entry name" value="ATPASE_ALPHA_BETA"/>
    <property type="match status" value="1"/>
</dbReference>
<dbReference type="Gene3D" id="1.10.1140.10">
    <property type="entry name" value="Bovine Mitochondrial F1-atpase, Atp Synthase Beta Chain, Chain D, domain 3"/>
    <property type="match status" value="1"/>
</dbReference>
<evidence type="ECO:0000256" key="1">
    <source>
        <dbReference type="ARBA" id="ARBA00008936"/>
    </source>
</evidence>
<dbReference type="InterPro" id="IPR020003">
    <property type="entry name" value="ATPase_a/bsu_AS"/>
</dbReference>
<dbReference type="SUPFAM" id="SSF52540">
    <property type="entry name" value="P-loop containing nucleoside triphosphate hydrolases"/>
    <property type="match status" value="1"/>
</dbReference>
<proteinExistence type="inferred from homology"/>
<dbReference type="AlphaFoldDB" id="A0A3B0US85"/>
<dbReference type="InterPro" id="IPR027417">
    <property type="entry name" value="P-loop_NTPase"/>
</dbReference>
<dbReference type="InterPro" id="IPR002110">
    <property type="entry name" value="Ankyrin_rpt"/>
</dbReference>
<comment type="similarity">
    <text evidence="1">Belongs to the ATPase alpha/beta chains family.</text>
</comment>
<keyword evidence="7" id="KW-0406">Ion transport</keyword>
<evidence type="ECO:0000313" key="10">
    <source>
        <dbReference type="EMBL" id="VAW31153.1"/>
    </source>
</evidence>
<organism evidence="10">
    <name type="scientific">hydrothermal vent metagenome</name>
    <dbReference type="NCBI Taxonomy" id="652676"/>
    <lineage>
        <taxon>unclassified sequences</taxon>
        <taxon>metagenomes</taxon>
        <taxon>ecological metagenomes</taxon>
    </lineage>
</organism>